<dbReference type="RefSeq" id="WP_086959551.1">
    <property type="nucleotide sequence ID" value="NZ_FUKS01000013.1"/>
</dbReference>
<comment type="caution">
    <text evidence="2">The sequence shown here is derived from an EMBL/GenBank/DDBJ whole genome shotgun (WGS) entry which is preliminary data.</text>
</comment>
<feature type="domain" description="UspA" evidence="1">
    <location>
        <begin position="4"/>
        <end position="135"/>
    </location>
</feature>
<dbReference type="Proteomes" id="UP000252479">
    <property type="component" value="Unassembled WGS sequence"/>
</dbReference>
<proteinExistence type="predicted"/>
<dbReference type="AlphaFoldDB" id="A0A368LHI3"/>
<sequence>MILYPTILVAIDPTDLHAHQLVIKAGVIAQQNQAELHLAYVEKGIMNTQFLYRNEGLFNFHPGKELERIEQLHQLSQASPYPVSNIHFAAGEVIKHLEDLVEEVEAKLVIIGCKNKISNIFGGLEASLANDLSCDILQMKGFQ</sequence>
<dbReference type="Gene3D" id="3.40.50.12370">
    <property type="match status" value="1"/>
</dbReference>
<dbReference type="CDD" id="cd00293">
    <property type="entry name" value="USP-like"/>
    <property type="match status" value="1"/>
</dbReference>
<dbReference type="EMBL" id="QPGL01000002">
    <property type="protein sequence ID" value="RCS70086.1"/>
    <property type="molecule type" value="Genomic_DNA"/>
</dbReference>
<accession>A0A368LHI3</accession>
<reference evidence="2 3" key="1">
    <citation type="journal article" date="2017" name="Elife">
        <title>Extensive horizontal gene transfer in cheese-associated bacteria.</title>
        <authorList>
            <person name="Bonham K.S."/>
            <person name="Wolfe B.E."/>
            <person name="Dutton R.J."/>
        </authorList>
    </citation>
    <scope>NUCLEOTIDE SEQUENCE [LARGE SCALE GENOMIC DNA]</scope>
    <source>
        <strain evidence="2 3">JB196</strain>
    </source>
</reference>
<evidence type="ECO:0000313" key="2">
    <source>
        <dbReference type="EMBL" id="RCS70086.1"/>
    </source>
</evidence>
<protein>
    <submittedName>
        <fullName evidence="2">Universal stress protein</fullName>
    </submittedName>
</protein>
<gene>
    <name evidence="2" type="ORF">CIK83_11480</name>
</gene>
<evidence type="ECO:0000259" key="1">
    <source>
        <dbReference type="Pfam" id="PF00582"/>
    </source>
</evidence>
<dbReference type="Pfam" id="PF00582">
    <property type="entry name" value="Usp"/>
    <property type="match status" value="1"/>
</dbReference>
<organism evidence="2 3">
    <name type="scientific">Vibrio casei</name>
    <dbReference type="NCBI Taxonomy" id="673372"/>
    <lineage>
        <taxon>Bacteria</taxon>
        <taxon>Pseudomonadati</taxon>
        <taxon>Pseudomonadota</taxon>
        <taxon>Gammaproteobacteria</taxon>
        <taxon>Vibrionales</taxon>
        <taxon>Vibrionaceae</taxon>
        <taxon>Vibrio</taxon>
    </lineage>
</organism>
<dbReference type="InterPro" id="IPR006016">
    <property type="entry name" value="UspA"/>
</dbReference>
<evidence type="ECO:0000313" key="3">
    <source>
        <dbReference type="Proteomes" id="UP000252479"/>
    </source>
</evidence>
<dbReference type="GeneID" id="303189543"/>
<name>A0A368LHI3_9VIBR</name>
<keyword evidence="3" id="KW-1185">Reference proteome</keyword>
<dbReference type="SUPFAM" id="SSF52402">
    <property type="entry name" value="Adenine nucleotide alpha hydrolases-like"/>
    <property type="match status" value="1"/>
</dbReference>